<dbReference type="InterPro" id="IPR020590">
    <property type="entry name" value="Guanylate_kinase_CS"/>
</dbReference>
<dbReference type="InterPro" id="IPR008144">
    <property type="entry name" value="Guanylate_kin-like_dom"/>
</dbReference>
<dbReference type="GO" id="GO:0004385">
    <property type="term" value="F:GMP kinase activity"/>
    <property type="evidence" value="ECO:0007669"/>
    <property type="project" value="UniProtKB-UniRule"/>
</dbReference>
<dbReference type="Gene3D" id="3.30.63.10">
    <property type="entry name" value="Guanylate Kinase phosphate binding domain"/>
    <property type="match status" value="1"/>
</dbReference>
<dbReference type="AlphaFoldDB" id="A0A9D1HXC8"/>
<dbReference type="FunFam" id="3.30.63.10:FF:000002">
    <property type="entry name" value="Guanylate kinase 1"/>
    <property type="match status" value="1"/>
</dbReference>
<evidence type="ECO:0000259" key="12">
    <source>
        <dbReference type="PROSITE" id="PS50052"/>
    </source>
</evidence>
<comment type="function">
    <text evidence="1 11">Essential for recycling GMP and indirectly, cGMP.</text>
</comment>
<evidence type="ECO:0000256" key="1">
    <source>
        <dbReference type="ARBA" id="ARBA00003531"/>
    </source>
</evidence>
<dbReference type="InterPro" id="IPR017665">
    <property type="entry name" value="Guanylate_kinase"/>
</dbReference>
<protein>
    <recommendedName>
        <fullName evidence="4 11">Guanylate kinase</fullName>
        <ecNumber evidence="3 11">2.7.4.8</ecNumber>
    </recommendedName>
    <alternativeName>
        <fullName evidence="9 11">GMP kinase</fullName>
    </alternativeName>
</protein>
<evidence type="ECO:0000256" key="7">
    <source>
        <dbReference type="ARBA" id="ARBA00022777"/>
    </source>
</evidence>
<comment type="caution">
    <text evidence="13">The sequence shown here is derived from an EMBL/GenBank/DDBJ whole genome shotgun (WGS) entry which is preliminary data.</text>
</comment>
<evidence type="ECO:0000256" key="9">
    <source>
        <dbReference type="ARBA" id="ARBA00030128"/>
    </source>
</evidence>
<gene>
    <name evidence="11 13" type="primary">gmk</name>
    <name evidence="13" type="ORF">IAD17_04925</name>
</gene>
<evidence type="ECO:0000256" key="6">
    <source>
        <dbReference type="ARBA" id="ARBA00022741"/>
    </source>
</evidence>
<dbReference type="SMART" id="SM00072">
    <property type="entry name" value="GuKc"/>
    <property type="match status" value="1"/>
</dbReference>
<dbReference type="PANTHER" id="PTHR23117:SF13">
    <property type="entry name" value="GUANYLATE KINASE"/>
    <property type="match status" value="1"/>
</dbReference>
<evidence type="ECO:0000256" key="4">
    <source>
        <dbReference type="ARBA" id="ARBA00016296"/>
    </source>
</evidence>
<keyword evidence="11" id="KW-0963">Cytoplasm</keyword>
<dbReference type="PANTHER" id="PTHR23117">
    <property type="entry name" value="GUANYLATE KINASE-RELATED"/>
    <property type="match status" value="1"/>
</dbReference>
<sequence>MEGKPRARLFVVSGPSGAGKGTVLSKVRELRPDLGLTVSATTREPRAGEVDGVSYHFLSEAEFRQRIAQGEFLEWADVHGHLYGTLRKDVDTLLAAGSSLVLEIDVQGALNVRESYPEAVLVFIAPPSMEELERRLRMRGSETKESMALRLADAAHEFELAKNYDVVITNDDLDRAVSELIKTIRLFEMK</sequence>
<evidence type="ECO:0000256" key="5">
    <source>
        <dbReference type="ARBA" id="ARBA00022679"/>
    </source>
</evidence>
<dbReference type="CDD" id="cd00071">
    <property type="entry name" value="GMPK"/>
    <property type="match status" value="1"/>
</dbReference>
<keyword evidence="6 11" id="KW-0547">Nucleotide-binding</keyword>
<feature type="binding site" evidence="11">
    <location>
        <begin position="14"/>
        <end position="21"/>
    </location>
    <ligand>
        <name>ATP</name>
        <dbReference type="ChEBI" id="CHEBI:30616"/>
    </ligand>
</feature>
<keyword evidence="8 11" id="KW-0067">ATP-binding</keyword>
<keyword evidence="5 11" id="KW-0808">Transferase</keyword>
<comment type="similarity">
    <text evidence="2 11">Belongs to the guanylate kinase family.</text>
</comment>
<name>A0A9D1HXC8_9ACTN</name>
<accession>A0A9D1HXC8</accession>
<dbReference type="PROSITE" id="PS50052">
    <property type="entry name" value="GUANYLATE_KINASE_2"/>
    <property type="match status" value="1"/>
</dbReference>
<reference evidence="13" key="1">
    <citation type="submission" date="2020-10" db="EMBL/GenBank/DDBJ databases">
        <authorList>
            <person name="Gilroy R."/>
        </authorList>
    </citation>
    <scope>NUCLEOTIDE SEQUENCE</scope>
    <source>
        <strain evidence="13">ChiHjej12B11-29160</strain>
    </source>
</reference>
<dbReference type="InterPro" id="IPR027417">
    <property type="entry name" value="P-loop_NTPase"/>
</dbReference>
<organism evidence="13 14">
    <name type="scientific">Candidatus Coprovicinus avistercoris</name>
    <dbReference type="NCBI Taxonomy" id="2840754"/>
    <lineage>
        <taxon>Bacteria</taxon>
        <taxon>Bacillati</taxon>
        <taxon>Actinomycetota</taxon>
        <taxon>Coriobacteriia</taxon>
        <taxon>Coriobacteriales</taxon>
        <taxon>Coriobacteriaceae</taxon>
        <taxon>Coriobacteriaceae incertae sedis</taxon>
        <taxon>Candidatus Coprovicinus</taxon>
    </lineage>
</organism>
<dbReference type="HAMAP" id="MF_00328">
    <property type="entry name" value="Guanylate_kinase"/>
    <property type="match status" value="1"/>
</dbReference>
<feature type="domain" description="Guanylate kinase-like" evidence="12">
    <location>
        <begin position="7"/>
        <end position="185"/>
    </location>
</feature>
<dbReference type="Pfam" id="PF00625">
    <property type="entry name" value="Guanylate_kin"/>
    <property type="match status" value="1"/>
</dbReference>
<evidence type="ECO:0000256" key="10">
    <source>
        <dbReference type="ARBA" id="ARBA00048594"/>
    </source>
</evidence>
<evidence type="ECO:0000256" key="3">
    <source>
        <dbReference type="ARBA" id="ARBA00012961"/>
    </source>
</evidence>
<evidence type="ECO:0000256" key="11">
    <source>
        <dbReference type="HAMAP-Rule" id="MF_00328"/>
    </source>
</evidence>
<keyword evidence="7 11" id="KW-0418">Kinase</keyword>
<dbReference type="PROSITE" id="PS00856">
    <property type="entry name" value="GUANYLATE_KINASE_1"/>
    <property type="match status" value="1"/>
</dbReference>
<dbReference type="NCBIfam" id="TIGR03263">
    <property type="entry name" value="guanyl_kin"/>
    <property type="match status" value="1"/>
</dbReference>
<dbReference type="GO" id="GO:0005829">
    <property type="term" value="C:cytosol"/>
    <property type="evidence" value="ECO:0007669"/>
    <property type="project" value="TreeGrafter"/>
</dbReference>
<evidence type="ECO:0000313" key="13">
    <source>
        <dbReference type="EMBL" id="HIU24244.1"/>
    </source>
</evidence>
<evidence type="ECO:0000256" key="8">
    <source>
        <dbReference type="ARBA" id="ARBA00022840"/>
    </source>
</evidence>
<evidence type="ECO:0000313" key="14">
    <source>
        <dbReference type="Proteomes" id="UP000824078"/>
    </source>
</evidence>
<dbReference type="Gene3D" id="3.40.50.300">
    <property type="entry name" value="P-loop containing nucleotide triphosphate hydrolases"/>
    <property type="match status" value="1"/>
</dbReference>
<proteinExistence type="inferred from homology"/>
<dbReference type="EMBL" id="DVMQ01000015">
    <property type="protein sequence ID" value="HIU24244.1"/>
    <property type="molecule type" value="Genomic_DNA"/>
</dbReference>
<dbReference type="GO" id="GO:0005524">
    <property type="term" value="F:ATP binding"/>
    <property type="evidence" value="ECO:0007669"/>
    <property type="project" value="UniProtKB-UniRule"/>
</dbReference>
<dbReference type="SUPFAM" id="SSF52540">
    <property type="entry name" value="P-loop containing nucleoside triphosphate hydrolases"/>
    <property type="match status" value="1"/>
</dbReference>
<dbReference type="EC" id="2.7.4.8" evidence="3 11"/>
<dbReference type="Proteomes" id="UP000824078">
    <property type="component" value="Unassembled WGS sequence"/>
</dbReference>
<reference evidence="13" key="2">
    <citation type="journal article" date="2021" name="PeerJ">
        <title>Extensive microbial diversity within the chicken gut microbiome revealed by metagenomics and culture.</title>
        <authorList>
            <person name="Gilroy R."/>
            <person name="Ravi A."/>
            <person name="Getino M."/>
            <person name="Pursley I."/>
            <person name="Horton D.L."/>
            <person name="Alikhan N.F."/>
            <person name="Baker D."/>
            <person name="Gharbi K."/>
            <person name="Hall N."/>
            <person name="Watson M."/>
            <person name="Adriaenssens E.M."/>
            <person name="Foster-Nyarko E."/>
            <person name="Jarju S."/>
            <person name="Secka A."/>
            <person name="Antonio M."/>
            <person name="Oren A."/>
            <person name="Chaudhuri R.R."/>
            <person name="La Ragione R."/>
            <person name="Hildebrand F."/>
            <person name="Pallen M.J."/>
        </authorList>
    </citation>
    <scope>NUCLEOTIDE SEQUENCE</scope>
    <source>
        <strain evidence="13">ChiHjej12B11-29160</strain>
    </source>
</reference>
<comment type="catalytic activity">
    <reaction evidence="10 11">
        <text>GMP + ATP = GDP + ADP</text>
        <dbReference type="Rhea" id="RHEA:20780"/>
        <dbReference type="ChEBI" id="CHEBI:30616"/>
        <dbReference type="ChEBI" id="CHEBI:58115"/>
        <dbReference type="ChEBI" id="CHEBI:58189"/>
        <dbReference type="ChEBI" id="CHEBI:456216"/>
        <dbReference type="EC" id="2.7.4.8"/>
    </reaction>
</comment>
<dbReference type="InterPro" id="IPR008145">
    <property type="entry name" value="GK/Ca_channel_bsu"/>
</dbReference>
<comment type="subcellular location">
    <subcellularLocation>
        <location evidence="11">Cytoplasm</location>
    </subcellularLocation>
</comment>
<evidence type="ECO:0000256" key="2">
    <source>
        <dbReference type="ARBA" id="ARBA00005790"/>
    </source>
</evidence>